<organism evidence="3 4">
    <name type="scientific">Vagococcus vulneris</name>
    <dbReference type="NCBI Taxonomy" id="1977869"/>
    <lineage>
        <taxon>Bacteria</taxon>
        <taxon>Bacillati</taxon>
        <taxon>Bacillota</taxon>
        <taxon>Bacilli</taxon>
        <taxon>Lactobacillales</taxon>
        <taxon>Enterococcaceae</taxon>
        <taxon>Vagococcus</taxon>
    </lineage>
</organism>
<dbReference type="HAMAP" id="MF_01126">
    <property type="entry name" value="UPF0298"/>
    <property type="match status" value="1"/>
</dbReference>
<dbReference type="EMBL" id="NGJS01000002">
    <property type="protein sequence ID" value="RSU00147.1"/>
    <property type="molecule type" value="Genomic_DNA"/>
</dbReference>
<dbReference type="Pfam" id="PF09902">
    <property type="entry name" value="DUF2129"/>
    <property type="match status" value="1"/>
</dbReference>
<evidence type="ECO:0000256" key="1">
    <source>
        <dbReference type="ARBA" id="ARBA00022490"/>
    </source>
</evidence>
<reference evidence="3 4" key="1">
    <citation type="submission" date="2017-05" db="EMBL/GenBank/DDBJ databases">
        <title>Vagococcus spp. assemblies.</title>
        <authorList>
            <person name="Gulvik C.A."/>
        </authorList>
    </citation>
    <scope>NUCLEOTIDE SEQUENCE [LARGE SCALE GENOMIC DNA]</scope>
    <source>
        <strain evidence="3 4">SS1995</strain>
    </source>
</reference>
<keyword evidence="1 2" id="KW-0963">Cytoplasm</keyword>
<proteinExistence type="inferred from homology"/>
<dbReference type="InterPro" id="IPR016979">
    <property type="entry name" value="DUF2129"/>
</dbReference>
<comment type="caution">
    <text evidence="3">The sequence shown here is derived from an EMBL/GenBank/DDBJ whole genome shotgun (WGS) entry which is preliminary data.</text>
</comment>
<evidence type="ECO:0000256" key="2">
    <source>
        <dbReference type="HAMAP-Rule" id="MF_01126"/>
    </source>
</evidence>
<dbReference type="Proteomes" id="UP000287857">
    <property type="component" value="Unassembled WGS sequence"/>
</dbReference>
<evidence type="ECO:0000313" key="4">
    <source>
        <dbReference type="Proteomes" id="UP000287857"/>
    </source>
</evidence>
<evidence type="ECO:0000313" key="3">
    <source>
        <dbReference type="EMBL" id="RSU00147.1"/>
    </source>
</evidence>
<sequence>MLAIHFSSLRAEVVEVDVMVNNKITNDFQINPRRGLIIWVYSFKQLKQLKRFGYVHYVSRKMKYVLIYVDETDVHSIQNKLEKLFFVRRVDKSLRPDINMDFNNRLGNKDFSNVEEPLEFEEQKTKIRLADYTD</sequence>
<keyword evidence="4" id="KW-1185">Reference proteome</keyword>
<name>A0A430A1A9_9ENTE</name>
<accession>A0A430A1A9</accession>
<dbReference type="AlphaFoldDB" id="A0A430A1A9"/>
<gene>
    <name evidence="3" type="ORF">CBF37_02275</name>
</gene>
<dbReference type="GO" id="GO:0005737">
    <property type="term" value="C:cytoplasm"/>
    <property type="evidence" value="ECO:0007669"/>
    <property type="project" value="UniProtKB-SubCell"/>
</dbReference>
<comment type="similarity">
    <text evidence="2">Belongs to the UPF0298 family.</text>
</comment>
<protein>
    <recommendedName>
        <fullName evidence="2">UPF0298 protein CBF37_02275</fullName>
    </recommendedName>
</protein>
<comment type="subcellular location">
    <subcellularLocation>
        <location evidence="2">Cytoplasm</location>
    </subcellularLocation>
</comment>